<feature type="compositionally biased region" description="Basic and acidic residues" evidence="1">
    <location>
        <begin position="669"/>
        <end position="691"/>
    </location>
</feature>
<dbReference type="Proteomes" id="UP000237481">
    <property type="component" value="Unassembled WGS sequence"/>
</dbReference>
<evidence type="ECO:0000313" key="3">
    <source>
        <dbReference type="EMBL" id="POR33443.1"/>
    </source>
</evidence>
<keyword evidence="2" id="KW-0812">Transmembrane</keyword>
<comment type="caution">
    <text evidence="3">The sequence shown here is derived from an EMBL/GenBank/DDBJ whole genome shotgun (WGS) entry which is preliminary data.</text>
</comment>
<dbReference type="AlphaFoldDB" id="A0A2S4KTC2"/>
<feature type="compositionally biased region" description="Low complexity" evidence="1">
    <location>
        <begin position="642"/>
        <end position="668"/>
    </location>
</feature>
<feature type="region of interest" description="Disordered" evidence="1">
    <location>
        <begin position="106"/>
        <end position="157"/>
    </location>
</feature>
<feature type="region of interest" description="Disordered" evidence="1">
    <location>
        <begin position="342"/>
        <end position="376"/>
    </location>
</feature>
<dbReference type="SUPFAM" id="SSF54236">
    <property type="entry name" value="Ubiquitin-like"/>
    <property type="match status" value="1"/>
</dbReference>
<feature type="compositionally biased region" description="Polar residues" evidence="1">
    <location>
        <begin position="363"/>
        <end position="376"/>
    </location>
</feature>
<dbReference type="GO" id="GO:0030968">
    <property type="term" value="P:endoplasmic reticulum unfolded protein response"/>
    <property type="evidence" value="ECO:0007669"/>
    <property type="project" value="TreeGrafter"/>
</dbReference>
<keyword evidence="2" id="KW-1133">Transmembrane helix</keyword>
<reference evidence="3 4" key="1">
    <citation type="submission" date="2018-01" db="EMBL/GenBank/DDBJ databases">
        <title>Harnessing the power of phylogenomics to disentangle the directionality and signatures of interkingdom host jumping in the parasitic fungal genus Tolypocladium.</title>
        <authorList>
            <person name="Quandt C.A."/>
            <person name="Patterson W."/>
            <person name="Spatafora J.W."/>
        </authorList>
    </citation>
    <scope>NUCLEOTIDE SEQUENCE [LARGE SCALE GENOMIC DNA]</scope>
    <source>
        <strain evidence="3 4">NRBC 100945</strain>
    </source>
</reference>
<gene>
    <name evidence="3" type="ORF">TPAR_06376</name>
</gene>
<dbReference type="OrthoDB" id="21589at2759"/>
<feature type="region of interest" description="Disordered" evidence="1">
    <location>
        <begin position="436"/>
        <end position="456"/>
    </location>
</feature>
<dbReference type="InterPro" id="IPR039751">
    <property type="entry name" value="HERPUD1/2"/>
</dbReference>
<feature type="transmembrane region" description="Helical" evidence="2">
    <location>
        <begin position="479"/>
        <end position="499"/>
    </location>
</feature>
<sequence>MATEPSTSQPEGAAVTPPEQLVVNLQVVSPSVGVNRPLLFPDLPATTTIKRLKDMIRQALPLRPADENQRLIHRGRALLCESDSLLDIFGVDALRAPDRQTIHLVIRDVSDSQTPTPSAAARGPSPVDGGQSTNAPRVSHSPHPPHPHFGQDPQPPFARRAHFQTTVNSTPQLRRLPSPVPAHHTPEQAAAFQQHHQNMTNWLSQVQRDAHLQREAMVRAFVSQNQRGRAQMGMRGIGDIAGNVNGVESNNGRASPGASHSVHYESVGPNGQSYHVDTVIRAATQGSQAGLSPTDVQNIIRGADANQATMAMANAMQRSASGTSIHNRPLTQPGVTTPVLGAGGSLAGSGRATPDLEPRSAGAGNNTMASGSLPSQPQRGLQVYILSSPEGPRALLLNTSAAETYYSPRLRTQASLSRLRSNATLSSVTFASQAHSIHGAQQHDQRPQVQHEPPAAVHAQAPVQHVHPNNPPAAGLPPLLMWLWPHIWLILRLGLFVWFCTAPDSSWSRWFTVICLAVFMFVLSTGLLNAVAENAWRPIGRHLENLLPDLEHMQGGQGAVLGQGQEGQPAGREGGVGPEQLAARLVDEHRAREGWLTGQVRRLERAGLLFLASIAPGVAERHIANLEAEARAEENRRREAEAAAAAAAAAAASTTGEEGNNNSGNRNETNTREDDNTRPEEQLGGNEHQEAPRGNLGEVPIREELIAL</sequence>
<dbReference type="Gene3D" id="3.10.20.90">
    <property type="entry name" value="Phosphatidylinositol 3-kinase Catalytic Subunit, Chain A, domain 1"/>
    <property type="match status" value="1"/>
</dbReference>
<name>A0A2S4KTC2_9HYPO</name>
<accession>A0A2S4KTC2</accession>
<keyword evidence="4" id="KW-1185">Reference proteome</keyword>
<protein>
    <recommendedName>
        <fullName evidence="5">Ubiquitin-like domain-containing protein</fullName>
    </recommendedName>
</protein>
<dbReference type="InterPro" id="IPR029071">
    <property type="entry name" value="Ubiquitin-like_domsf"/>
</dbReference>
<dbReference type="STRING" id="94208.A0A2S4KTC2"/>
<evidence type="ECO:0008006" key="5">
    <source>
        <dbReference type="Google" id="ProtNLM"/>
    </source>
</evidence>
<evidence type="ECO:0000256" key="2">
    <source>
        <dbReference type="SAM" id="Phobius"/>
    </source>
</evidence>
<dbReference type="PANTHER" id="PTHR12943:SF27">
    <property type="entry name" value="HOMOCYSTEINE-INDUCED ENDOPLASMIC RETICULUM PROTEIN, ISOFORM A"/>
    <property type="match status" value="1"/>
</dbReference>
<keyword evidence="2" id="KW-0472">Membrane</keyword>
<evidence type="ECO:0000313" key="4">
    <source>
        <dbReference type="Proteomes" id="UP000237481"/>
    </source>
</evidence>
<feature type="region of interest" description="Disordered" evidence="1">
    <location>
        <begin position="634"/>
        <end position="702"/>
    </location>
</feature>
<dbReference type="EMBL" id="PKSG01000685">
    <property type="protein sequence ID" value="POR33443.1"/>
    <property type="molecule type" value="Genomic_DNA"/>
</dbReference>
<evidence type="ECO:0000256" key="1">
    <source>
        <dbReference type="SAM" id="MobiDB-lite"/>
    </source>
</evidence>
<organism evidence="3 4">
    <name type="scientific">Tolypocladium paradoxum</name>
    <dbReference type="NCBI Taxonomy" id="94208"/>
    <lineage>
        <taxon>Eukaryota</taxon>
        <taxon>Fungi</taxon>
        <taxon>Dikarya</taxon>
        <taxon>Ascomycota</taxon>
        <taxon>Pezizomycotina</taxon>
        <taxon>Sordariomycetes</taxon>
        <taxon>Hypocreomycetidae</taxon>
        <taxon>Hypocreales</taxon>
        <taxon>Ophiocordycipitaceae</taxon>
        <taxon>Tolypocladium</taxon>
    </lineage>
</organism>
<feature type="transmembrane region" description="Helical" evidence="2">
    <location>
        <begin position="511"/>
        <end position="532"/>
    </location>
</feature>
<proteinExistence type="predicted"/>
<dbReference type="PANTHER" id="PTHR12943">
    <property type="entry name" value="HOMOCYSTEINE-RESPONSIVE ENDOPLASMIC RETICULUM-RESIDENT UNIQUITIN-LIKE DOMAIN HERPUD PROTEIN FAMILY MEMBER"/>
    <property type="match status" value="1"/>
</dbReference>